<proteinExistence type="inferred from homology"/>
<dbReference type="PANTHER" id="PTHR11108:SF1">
    <property type="entry name" value="FERROCHELATASE, MITOCHONDRIAL"/>
    <property type="match status" value="1"/>
</dbReference>
<keyword evidence="1 6" id="KW-0408">Iron</keyword>
<feature type="binding site" evidence="6">
    <location>
        <position position="29"/>
    </location>
    <ligand>
        <name>Fe-coproporphyrin III</name>
        <dbReference type="ChEBI" id="CHEBI:68438"/>
    </ligand>
</feature>
<accession>A0ABX2T0C9</accession>
<evidence type="ECO:0000313" key="8">
    <source>
        <dbReference type="EMBL" id="NYS47827.1"/>
    </source>
</evidence>
<evidence type="ECO:0000256" key="7">
    <source>
        <dbReference type="RuleBase" id="RU000607"/>
    </source>
</evidence>
<dbReference type="EC" id="4.99.1.9" evidence="6"/>
<dbReference type="NCBIfam" id="TIGR00109">
    <property type="entry name" value="hemH"/>
    <property type="match status" value="1"/>
</dbReference>
<keyword evidence="6" id="KW-0479">Metal-binding</keyword>
<feature type="binding site" evidence="6">
    <location>
        <position position="249"/>
    </location>
    <ligand>
        <name>Fe(2+)</name>
        <dbReference type="ChEBI" id="CHEBI:29033"/>
    </ligand>
</feature>
<reference evidence="8 9" key="1">
    <citation type="submission" date="2020-07" db="EMBL/GenBank/DDBJ databases">
        <title>MOT database genomes.</title>
        <authorList>
            <person name="Joseph S."/>
            <person name="Aduse-Opoku J."/>
            <person name="Hashim A."/>
            <person name="Wade W."/>
            <person name="Curtis M."/>
        </authorList>
    </citation>
    <scope>NUCLEOTIDE SEQUENCE [LARGE SCALE GENOMIC DNA]</scope>
    <source>
        <strain evidence="8 9">CIP 106318</strain>
    </source>
</reference>
<comment type="subcellular location">
    <subcellularLocation>
        <location evidence="6 7">Cytoplasm</location>
    </subcellularLocation>
</comment>
<name>A0ABX2T0C9_9BACL</name>
<keyword evidence="2 6" id="KW-0350">Heme biosynthesis</keyword>
<dbReference type="Proteomes" id="UP000531840">
    <property type="component" value="Unassembled WGS sequence"/>
</dbReference>
<dbReference type="RefSeq" id="WP_179941613.1">
    <property type="nucleotide sequence ID" value="NZ_JACBYF010000014.1"/>
</dbReference>
<comment type="pathway">
    <text evidence="6 7">Porphyrin-containing compound metabolism; protoheme biosynthesis.</text>
</comment>
<keyword evidence="9" id="KW-1185">Reference proteome</keyword>
<evidence type="ECO:0000256" key="3">
    <source>
        <dbReference type="ARBA" id="ARBA00023239"/>
    </source>
</evidence>
<gene>
    <name evidence="8" type="primary">hemH</name>
    <name evidence="6" type="synonym">cpfC</name>
    <name evidence="8" type="ORF">HZY85_06445</name>
</gene>
<dbReference type="PROSITE" id="PS00534">
    <property type="entry name" value="FERROCHELATASE"/>
    <property type="match status" value="1"/>
</dbReference>
<comment type="caution">
    <text evidence="8">The sequence shown here is derived from an EMBL/GenBank/DDBJ whole genome shotgun (WGS) entry which is preliminary data.</text>
</comment>
<feature type="binding site" evidence="6">
    <location>
        <position position="118"/>
    </location>
    <ligand>
        <name>Fe-coproporphyrin III</name>
        <dbReference type="ChEBI" id="CHEBI:68438"/>
    </ligand>
</feature>
<keyword evidence="4 6" id="KW-0627">Porphyrin biosynthesis</keyword>
<dbReference type="InterPro" id="IPR001015">
    <property type="entry name" value="Ferrochelatase"/>
</dbReference>
<dbReference type="PANTHER" id="PTHR11108">
    <property type="entry name" value="FERROCHELATASE"/>
    <property type="match status" value="1"/>
</dbReference>
<keyword evidence="3 6" id="KW-0456">Lyase</keyword>
<evidence type="ECO:0000256" key="1">
    <source>
        <dbReference type="ARBA" id="ARBA00023004"/>
    </source>
</evidence>
<feature type="binding site" description="axial binding residue" evidence="6">
    <location>
        <position position="10"/>
    </location>
    <ligand>
        <name>Fe-coproporphyrin III</name>
        <dbReference type="ChEBI" id="CHEBI:68438"/>
    </ligand>
    <ligandPart>
        <name>Fe</name>
        <dbReference type="ChEBI" id="CHEBI:18248"/>
    </ligandPart>
</feature>
<dbReference type="EMBL" id="JACBYF010000014">
    <property type="protein sequence ID" value="NYS47827.1"/>
    <property type="molecule type" value="Genomic_DNA"/>
</dbReference>
<evidence type="ECO:0000256" key="5">
    <source>
        <dbReference type="ARBA" id="ARBA00024536"/>
    </source>
</evidence>
<evidence type="ECO:0000256" key="6">
    <source>
        <dbReference type="HAMAP-Rule" id="MF_00323"/>
    </source>
</evidence>
<feature type="binding site" evidence="6">
    <location>
        <position position="168"/>
    </location>
    <ligand>
        <name>Fe(2+)</name>
        <dbReference type="ChEBI" id="CHEBI:29033"/>
    </ligand>
</feature>
<dbReference type="CDD" id="cd00419">
    <property type="entry name" value="Ferrochelatase_C"/>
    <property type="match status" value="1"/>
</dbReference>
<dbReference type="Pfam" id="PF00762">
    <property type="entry name" value="Ferrochelatase"/>
    <property type="match status" value="1"/>
</dbReference>
<keyword evidence="6 7" id="KW-0963">Cytoplasm</keyword>
<dbReference type="InterPro" id="IPR033644">
    <property type="entry name" value="Ferrochelatase_C"/>
</dbReference>
<comment type="similarity">
    <text evidence="6 7">Belongs to the ferrochelatase family.</text>
</comment>
<dbReference type="HAMAP" id="MF_00323">
    <property type="entry name" value="Ferrochelatase"/>
    <property type="match status" value="1"/>
</dbReference>
<dbReference type="SUPFAM" id="SSF53800">
    <property type="entry name" value="Chelatase"/>
    <property type="match status" value="1"/>
</dbReference>
<dbReference type="GO" id="GO:0016829">
    <property type="term" value="F:lyase activity"/>
    <property type="evidence" value="ECO:0007669"/>
    <property type="project" value="UniProtKB-KW"/>
</dbReference>
<organism evidence="8 9">
    <name type="scientific">Gemelliphila palaticanis</name>
    <dbReference type="NCBI Taxonomy" id="81950"/>
    <lineage>
        <taxon>Bacteria</taxon>
        <taxon>Bacillati</taxon>
        <taxon>Bacillota</taxon>
        <taxon>Bacilli</taxon>
        <taxon>Bacillales</taxon>
        <taxon>Gemellaceae</taxon>
        <taxon>Gemelliphila</taxon>
    </lineage>
</organism>
<evidence type="ECO:0000313" key="9">
    <source>
        <dbReference type="Proteomes" id="UP000531840"/>
    </source>
</evidence>
<comment type="function">
    <text evidence="6 7">Involved in coproporphyrin-dependent heme b biosynthesis. Catalyzes the insertion of ferrous iron into coproporphyrin III to form Fe-coproporphyrin III.</text>
</comment>
<evidence type="ECO:0000256" key="4">
    <source>
        <dbReference type="ARBA" id="ARBA00023244"/>
    </source>
</evidence>
<comment type="caution">
    <text evidence="6">Lacks conserved residue(s) required for the propagation of feature annotation.</text>
</comment>
<sequence length="355" mass="41497">MRTAILVMTYGSPEEYTFEGIAEFFTNIRRGRRPSDDEISHLLSNYLKIDGSPLQEITKKEVDLLRERLGDTYEIYFANKFSRPFIPDVINKMEQDGITDCICLILEPQYSIYSVMGYEKFLTSSKIKFNLIKEWYLNEHLINFWVEEINKIINRIDNQSYKVIFTAHSVPEIAKEYGDPYIEQVENMVKLLAKKLNLLPENFTNAWQSESDIGMPWIKPDVLEYLRAQDNHPENYIFAPISFISDHIETLFDNDIECKEICKEIGVNYHRPPMPNYDSRLIDALVSTIEENKNNEFVYLDGETGTFNEMESPSKKDDLKMPAFVKKLIAKKGKENVKMPEHIRKMLIKAGKIKE</sequence>
<dbReference type="Gene3D" id="3.40.50.1400">
    <property type="match status" value="2"/>
</dbReference>
<dbReference type="InterPro" id="IPR019772">
    <property type="entry name" value="Ferrochelatase_AS"/>
</dbReference>
<comment type="catalytic activity">
    <reaction evidence="5">
        <text>Fe-coproporphyrin III + 2 H(+) = coproporphyrin III + Fe(2+)</text>
        <dbReference type="Rhea" id="RHEA:49572"/>
        <dbReference type="ChEBI" id="CHEBI:15378"/>
        <dbReference type="ChEBI" id="CHEBI:29033"/>
        <dbReference type="ChEBI" id="CHEBI:68438"/>
        <dbReference type="ChEBI" id="CHEBI:131725"/>
        <dbReference type="EC" id="4.99.1.9"/>
    </reaction>
    <physiologicalReaction direction="right-to-left" evidence="5">
        <dbReference type="Rhea" id="RHEA:49574"/>
    </physiologicalReaction>
</comment>
<protein>
    <recommendedName>
        <fullName evidence="6">Coproporphyrin III ferrochelatase</fullName>
        <ecNumber evidence="6">4.99.1.9</ecNumber>
    </recommendedName>
</protein>
<evidence type="ECO:0000256" key="2">
    <source>
        <dbReference type="ARBA" id="ARBA00023133"/>
    </source>
</evidence>